<reference evidence="1" key="1">
    <citation type="submission" date="2010-03" db="EMBL/GenBank/DDBJ databases">
        <title>Annotation of Blastomyces dermatitidis strain ATCC 18188.</title>
        <authorList>
            <consortium name="The Broad Institute Genome Sequencing Platform"/>
            <consortium name="Broad Institute Genome Sequencing Center for Infectious Disease."/>
            <person name="Cuomo C."/>
            <person name="Klein B."/>
            <person name="Sullivan T."/>
            <person name="Heitman J."/>
            <person name="Young S."/>
            <person name="Zeng Q."/>
            <person name="Gargeya S."/>
            <person name="Alvarado L."/>
            <person name="Berlin A.M."/>
            <person name="Chapman S.B."/>
            <person name="Chen Z."/>
            <person name="Freedman E."/>
            <person name="Gellesch M."/>
            <person name="Goldberg J."/>
            <person name="Griggs A."/>
            <person name="Gujja S."/>
            <person name="Heilman E."/>
            <person name="Heiman D."/>
            <person name="Howarth C."/>
            <person name="Mehta T."/>
            <person name="Neiman D."/>
            <person name="Pearson M."/>
            <person name="Roberts A."/>
            <person name="Saif S."/>
            <person name="Shea T."/>
            <person name="Shenoy N."/>
            <person name="Sisk P."/>
            <person name="Stolte C."/>
            <person name="Sykes S."/>
            <person name="White J."/>
            <person name="Yandava C."/>
            <person name="Haas B."/>
            <person name="Nusbaum C."/>
            <person name="Birren B."/>
        </authorList>
    </citation>
    <scope>NUCLEOTIDE SEQUENCE</scope>
    <source>
        <strain evidence="1">ATCC 18188</strain>
    </source>
</reference>
<dbReference type="EMBL" id="GG749407">
    <property type="protein sequence ID" value="KMW66471.1"/>
    <property type="molecule type" value="Genomic_DNA"/>
</dbReference>
<dbReference type="InterPro" id="IPR009057">
    <property type="entry name" value="Homeodomain-like_sf"/>
</dbReference>
<proteinExistence type="predicted"/>
<organism evidence="1">
    <name type="scientific">Ajellomyces dermatitidis (strain ATCC 18188 / CBS 674.68)</name>
    <name type="common">Blastomyces dermatitidis</name>
    <dbReference type="NCBI Taxonomy" id="653446"/>
    <lineage>
        <taxon>Eukaryota</taxon>
        <taxon>Fungi</taxon>
        <taxon>Dikarya</taxon>
        <taxon>Ascomycota</taxon>
        <taxon>Pezizomycotina</taxon>
        <taxon>Eurotiomycetes</taxon>
        <taxon>Eurotiomycetidae</taxon>
        <taxon>Onygenales</taxon>
        <taxon>Ajellomycetaceae</taxon>
        <taxon>Blastomyces</taxon>
    </lineage>
</organism>
<accession>A0A0J9EJY0</accession>
<dbReference type="AlphaFoldDB" id="A0A0J9EJY0"/>
<sequence>MPKSSNYIEEQLQRAVDAYKSNSKLKITSLSREFKVLYATLYGRINGKKSRTMRVPLNRALNDSQEEAIKI</sequence>
<protein>
    <recommendedName>
        <fullName evidence="2">HTH psq-type domain-containing protein</fullName>
    </recommendedName>
</protein>
<dbReference type="Proteomes" id="UP000007802">
    <property type="component" value="Unassembled WGS sequence"/>
</dbReference>
<evidence type="ECO:0000313" key="1">
    <source>
        <dbReference type="EMBL" id="KMW66471.1"/>
    </source>
</evidence>
<evidence type="ECO:0008006" key="2">
    <source>
        <dbReference type="Google" id="ProtNLM"/>
    </source>
</evidence>
<gene>
    <name evidence="1" type="ORF">BDDG_11559</name>
</gene>
<name>A0A0J9EJY0_AJEDA</name>
<dbReference type="OrthoDB" id="4324149at2759"/>
<dbReference type="SUPFAM" id="SSF46689">
    <property type="entry name" value="Homeodomain-like"/>
    <property type="match status" value="1"/>
</dbReference>